<accession>A0A2G9RET8</accession>
<evidence type="ECO:0000256" key="2">
    <source>
        <dbReference type="SAM" id="SignalP"/>
    </source>
</evidence>
<reference evidence="4" key="1">
    <citation type="journal article" date="2017" name="Nat. Commun.">
        <title>The North American bullfrog draft genome provides insight into hormonal regulation of long noncoding RNA.</title>
        <authorList>
            <person name="Hammond S.A."/>
            <person name="Warren R.L."/>
            <person name="Vandervalk B.P."/>
            <person name="Kucuk E."/>
            <person name="Khan H."/>
            <person name="Gibb E.A."/>
            <person name="Pandoh P."/>
            <person name="Kirk H."/>
            <person name="Zhao Y."/>
            <person name="Jones M."/>
            <person name="Mungall A.J."/>
            <person name="Coope R."/>
            <person name="Pleasance S."/>
            <person name="Moore R.A."/>
            <person name="Holt R.A."/>
            <person name="Round J.M."/>
            <person name="Ohora S."/>
            <person name="Walle B.V."/>
            <person name="Veldhoen N."/>
            <person name="Helbing C.C."/>
            <person name="Birol I."/>
        </authorList>
    </citation>
    <scope>NUCLEOTIDE SEQUENCE [LARGE SCALE GENOMIC DNA]</scope>
</reference>
<evidence type="ECO:0000256" key="1">
    <source>
        <dbReference type="SAM" id="MobiDB-lite"/>
    </source>
</evidence>
<keyword evidence="2" id="KW-0732">Signal</keyword>
<evidence type="ECO:0008006" key="5">
    <source>
        <dbReference type="Google" id="ProtNLM"/>
    </source>
</evidence>
<dbReference type="OrthoDB" id="9884289at2759"/>
<dbReference type="Proteomes" id="UP000228934">
    <property type="component" value="Unassembled WGS sequence"/>
</dbReference>
<sequence length="129" mass="14542">MELLSLSYKNMLPLFCVLLLAGSLVEGLPMKREQYKRIRCRPGDNSVACFQEQSFFEQGQISNEIDTNPVMKKVPSFILPNSISGEDNGSGNGVFSGEEPGSAKEYEPESNEIREHKFQNNFSEENLIF</sequence>
<feature type="chain" id="PRO_5013722110" description="Serglycin" evidence="2">
    <location>
        <begin position="28"/>
        <end position="129"/>
    </location>
</feature>
<protein>
    <recommendedName>
        <fullName evidence="5">Serglycin</fullName>
    </recommendedName>
</protein>
<dbReference type="InterPro" id="IPR007455">
    <property type="entry name" value="Serglycin"/>
</dbReference>
<dbReference type="Pfam" id="PF04360">
    <property type="entry name" value="Serglycin"/>
    <property type="match status" value="1"/>
</dbReference>
<evidence type="ECO:0000313" key="4">
    <source>
        <dbReference type="Proteomes" id="UP000228934"/>
    </source>
</evidence>
<dbReference type="AlphaFoldDB" id="A0A2G9RET8"/>
<organism evidence="3 4">
    <name type="scientific">Aquarana catesbeiana</name>
    <name type="common">American bullfrog</name>
    <name type="synonym">Rana catesbeiana</name>
    <dbReference type="NCBI Taxonomy" id="8400"/>
    <lineage>
        <taxon>Eukaryota</taxon>
        <taxon>Metazoa</taxon>
        <taxon>Chordata</taxon>
        <taxon>Craniata</taxon>
        <taxon>Vertebrata</taxon>
        <taxon>Euteleostomi</taxon>
        <taxon>Amphibia</taxon>
        <taxon>Batrachia</taxon>
        <taxon>Anura</taxon>
        <taxon>Neobatrachia</taxon>
        <taxon>Ranoidea</taxon>
        <taxon>Ranidae</taxon>
        <taxon>Aquarana</taxon>
    </lineage>
</organism>
<feature type="signal peptide" evidence="2">
    <location>
        <begin position="1"/>
        <end position="27"/>
    </location>
</feature>
<feature type="compositionally biased region" description="Basic and acidic residues" evidence="1">
    <location>
        <begin position="101"/>
        <end position="112"/>
    </location>
</feature>
<evidence type="ECO:0000313" key="3">
    <source>
        <dbReference type="EMBL" id="PIO26410.1"/>
    </source>
</evidence>
<gene>
    <name evidence="3" type="ORF">AB205_0071520</name>
</gene>
<name>A0A2G9RET8_AQUCT</name>
<dbReference type="EMBL" id="KV947653">
    <property type="protein sequence ID" value="PIO26410.1"/>
    <property type="molecule type" value="Genomic_DNA"/>
</dbReference>
<feature type="region of interest" description="Disordered" evidence="1">
    <location>
        <begin position="83"/>
        <end position="112"/>
    </location>
</feature>
<keyword evidence="4" id="KW-1185">Reference proteome</keyword>
<proteinExistence type="predicted"/>